<evidence type="ECO:0000313" key="4">
    <source>
        <dbReference type="EMBL" id="MBB6327058.1"/>
    </source>
</evidence>
<feature type="chain" id="PRO_5032608956" description="Heparinase II/III-like C-terminal domain-containing protein" evidence="2">
    <location>
        <begin position="23"/>
        <end position="624"/>
    </location>
</feature>
<evidence type="ECO:0000259" key="3">
    <source>
        <dbReference type="Pfam" id="PF07940"/>
    </source>
</evidence>
<dbReference type="PANTHER" id="PTHR38045:SF1">
    <property type="entry name" value="HEPARINASE II_III-LIKE PROTEIN"/>
    <property type="match status" value="1"/>
</dbReference>
<evidence type="ECO:0000256" key="2">
    <source>
        <dbReference type="SAM" id="SignalP"/>
    </source>
</evidence>
<dbReference type="Gene3D" id="1.50.10.100">
    <property type="entry name" value="Chondroitin AC/alginate lyase"/>
    <property type="match status" value="1"/>
</dbReference>
<evidence type="ECO:0000313" key="5">
    <source>
        <dbReference type="Proteomes" id="UP000588604"/>
    </source>
</evidence>
<feature type="domain" description="Heparinase II/III-like C-terminal" evidence="3">
    <location>
        <begin position="406"/>
        <end position="569"/>
    </location>
</feature>
<dbReference type="EMBL" id="JACIJO010000002">
    <property type="protein sequence ID" value="MBB6327058.1"/>
    <property type="molecule type" value="Genomic_DNA"/>
</dbReference>
<organism evidence="4 5">
    <name type="scientific">Algoriphagus iocasae</name>
    <dbReference type="NCBI Taxonomy" id="1836499"/>
    <lineage>
        <taxon>Bacteria</taxon>
        <taxon>Pseudomonadati</taxon>
        <taxon>Bacteroidota</taxon>
        <taxon>Cytophagia</taxon>
        <taxon>Cytophagales</taxon>
        <taxon>Cyclobacteriaceae</taxon>
        <taxon>Algoriphagus</taxon>
    </lineage>
</organism>
<keyword evidence="2" id="KW-0732">Signal</keyword>
<dbReference type="Pfam" id="PF07940">
    <property type="entry name" value="Hepar_II_III_C"/>
    <property type="match status" value="1"/>
</dbReference>
<dbReference type="InterPro" id="IPR008929">
    <property type="entry name" value="Chondroitin_lyas"/>
</dbReference>
<dbReference type="InterPro" id="IPR012480">
    <property type="entry name" value="Hepar_II_III_C"/>
</dbReference>
<comment type="caution">
    <text evidence="4">The sequence shown here is derived from an EMBL/GenBank/DDBJ whole genome shotgun (WGS) entry which is preliminary data.</text>
</comment>
<evidence type="ECO:0000256" key="1">
    <source>
        <dbReference type="ARBA" id="ARBA00004196"/>
    </source>
</evidence>
<comment type="subcellular location">
    <subcellularLocation>
        <location evidence="1">Cell envelope</location>
    </subcellularLocation>
</comment>
<dbReference type="GO" id="GO:0016829">
    <property type="term" value="F:lyase activity"/>
    <property type="evidence" value="ECO:0007669"/>
    <property type="project" value="InterPro"/>
</dbReference>
<feature type="signal peptide" evidence="2">
    <location>
        <begin position="1"/>
        <end position="22"/>
    </location>
</feature>
<gene>
    <name evidence="4" type="ORF">FHS59_002686</name>
</gene>
<dbReference type="Gene3D" id="2.70.98.70">
    <property type="match status" value="1"/>
</dbReference>
<keyword evidence="5" id="KW-1185">Reference proteome</keyword>
<accession>A0A841MWS3</accession>
<dbReference type="AlphaFoldDB" id="A0A841MWS3"/>
<protein>
    <recommendedName>
        <fullName evidence="3">Heparinase II/III-like C-terminal domain-containing protein</fullName>
    </recommendedName>
</protein>
<name>A0A841MWS3_9BACT</name>
<dbReference type="SUPFAM" id="SSF48230">
    <property type="entry name" value="Chondroitin AC/alginate lyase"/>
    <property type="match status" value="1"/>
</dbReference>
<dbReference type="Proteomes" id="UP000588604">
    <property type="component" value="Unassembled WGS sequence"/>
</dbReference>
<dbReference type="RefSeq" id="WP_184495657.1">
    <property type="nucleotide sequence ID" value="NZ_JACIJO010000002.1"/>
</dbReference>
<sequence length="624" mass="69839">MYSKLRLVLSLIFIVVIFSAFAQEEEIPKLDNPISTSYLQKNLRKFSPRLVFDKPIVKDLQKKINTDPVLKNMYAAIQQNAESIFAEPLLEREMEGRRLLGVSREMLYRINMLGFVYLMEKNPKVLARINDEVLAVCNFTDWNPSHFLDVAEMATAVAFALDWTAGDLPKSTQELAKKSLIEKAIMPSWPEDGKNPSWAYGTNNWNQVCNGGMIAASIAIAEVNPELATKTIHRALDGLPHSLVEYGPDGVYPEGSTYWAYGTSFSVITAAMLESAFGTDFGHWEFPAFKESAFFRTLANAPSGWYYNFADCGDQRSNAGDFTLAWFATKSGNPHYFERDRFLISPEKLGKLGRLAGASMAWISQYEEKGGEGIPTAWKGEGSNPIVIFTGGENDPSHYYFGGKGGRGMVNHGNMDAGSFIFELNGVRWSIDPGNQNYNDLEQTGFDLWNRSQSSERWTLLTKNNFGHSTLTVNNSLHRTEGQSRLLSFSDGEQPEATFDLSKTLEGQVKSAKRKFLKDSPLSITIEDEIELSEKTQLITWQMMTLADVEITKNGAILKQNGKTLHLQNLSHPEIMVSVVSLDPAPLELDRHILGLKRIEIRIPAWTVKGNQAKIIVRLSGESE</sequence>
<proteinExistence type="predicted"/>
<reference evidence="4 5" key="1">
    <citation type="submission" date="2020-08" db="EMBL/GenBank/DDBJ databases">
        <title>Genomic Encyclopedia of Type Strains, Phase IV (KMG-IV): sequencing the most valuable type-strain genomes for metagenomic binning, comparative biology and taxonomic classification.</title>
        <authorList>
            <person name="Goeker M."/>
        </authorList>
    </citation>
    <scope>NUCLEOTIDE SEQUENCE [LARGE SCALE GENOMIC DNA]</scope>
    <source>
        <strain evidence="4 5">DSM 102044</strain>
    </source>
</reference>
<dbReference type="PANTHER" id="PTHR38045">
    <property type="entry name" value="CHROMOSOME 1, WHOLE GENOME SHOTGUN SEQUENCE"/>
    <property type="match status" value="1"/>
</dbReference>
<dbReference type="GO" id="GO:0030313">
    <property type="term" value="C:cell envelope"/>
    <property type="evidence" value="ECO:0007669"/>
    <property type="project" value="UniProtKB-SubCell"/>
</dbReference>